<protein>
    <submittedName>
        <fullName evidence="2">Uncharacterized protein</fullName>
    </submittedName>
</protein>
<evidence type="ECO:0000313" key="3">
    <source>
        <dbReference type="Proteomes" id="UP000504844"/>
    </source>
</evidence>
<organism evidence="2 3">
    <name type="scientific">Deefgea piscis</name>
    <dbReference type="NCBI Taxonomy" id="2739061"/>
    <lineage>
        <taxon>Bacteria</taxon>
        <taxon>Pseudomonadati</taxon>
        <taxon>Pseudomonadota</taxon>
        <taxon>Betaproteobacteria</taxon>
        <taxon>Neisseriales</taxon>
        <taxon>Chitinibacteraceae</taxon>
        <taxon>Deefgea</taxon>
    </lineage>
</organism>
<dbReference type="EMBL" id="CP054143">
    <property type="protein sequence ID" value="QKJ65629.1"/>
    <property type="molecule type" value="Genomic_DNA"/>
</dbReference>
<dbReference type="KEGG" id="dee:HQN60_02110"/>
<keyword evidence="1" id="KW-1133">Transmembrane helix</keyword>
<accession>A0A6M8SRX9</accession>
<dbReference type="Proteomes" id="UP000504844">
    <property type="component" value="Chromosome"/>
</dbReference>
<reference evidence="2 3" key="1">
    <citation type="submission" date="2020-05" db="EMBL/GenBank/DDBJ databases">
        <title>Complete genome sequence of Deefgea sp. D17.</title>
        <authorList>
            <person name="Bae J.-W."/>
            <person name="Han J.E."/>
        </authorList>
    </citation>
    <scope>NUCLEOTIDE SEQUENCE [LARGE SCALE GENOMIC DNA]</scope>
    <source>
        <strain evidence="2 3">D17</strain>
    </source>
</reference>
<keyword evidence="1" id="KW-0472">Membrane</keyword>
<evidence type="ECO:0000313" key="2">
    <source>
        <dbReference type="EMBL" id="QKJ65629.1"/>
    </source>
</evidence>
<gene>
    <name evidence="2" type="ORF">HQN60_02110</name>
</gene>
<feature type="transmembrane region" description="Helical" evidence="1">
    <location>
        <begin position="42"/>
        <end position="60"/>
    </location>
</feature>
<keyword evidence="1" id="KW-0812">Transmembrane</keyword>
<sequence length="109" mass="12721">MNEETIEIGGIHFNNREINKYWIDAESTQEKAIKNHYQENHYLGGFFAVLFASLISQYLSRKNSKLTQKKYLHIQTHQNTAYCFSESEIDINAALFKLKNNPHLNTQGK</sequence>
<dbReference type="RefSeq" id="WP_173532139.1">
    <property type="nucleotide sequence ID" value="NZ_CP054143.1"/>
</dbReference>
<dbReference type="AlphaFoldDB" id="A0A6M8SRX9"/>
<keyword evidence="3" id="KW-1185">Reference proteome</keyword>
<proteinExistence type="predicted"/>
<name>A0A6M8SRX9_9NEIS</name>
<evidence type="ECO:0000256" key="1">
    <source>
        <dbReference type="SAM" id="Phobius"/>
    </source>
</evidence>